<dbReference type="OrthoDB" id="194358at2759"/>
<proteinExistence type="predicted"/>
<gene>
    <name evidence="2" type="ORF">EMCG_04560</name>
</gene>
<evidence type="ECO:0000313" key="2">
    <source>
        <dbReference type="EMBL" id="KKZ60768.1"/>
    </source>
</evidence>
<feature type="transmembrane region" description="Helical" evidence="1">
    <location>
        <begin position="67"/>
        <end position="88"/>
    </location>
</feature>
<feature type="non-terminal residue" evidence="2">
    <location>
        <position position="92"/>
    </location>
</feature>
<accession>A0A0G2HRV9</accession>
<name>A0A0G2HRV9_9EURO</name>
<keyword evidence="1" id="KW-0812">Transmembrane</keyword>
<sequence length="92" mass="10934">THQVLFSVTHMNVFYEDALQHVIADMFTSFNFIHSLRRLNLISDLLISHLFTVLDQRVNRQMLYENLTLYIASAILMNVYSSLMHSMFLKFY</sequence>
<feature type="non-terminal residue" evidence="2">
    <location>
        <position position="1"/>
    </location>
</feature>
<dbReference type="VEuPathDB" id="FungiDB:EMCG_04560"/>
<comment type="caution">
    <text evidence="2">The sequence shown here is derived from an EMBL/GenBank/DDBJ whole genome shotgun (WGS) entry which is preliminary data.</text>
</comment>
<keyword evidence="1" id="KW-0472">Membrane</keyword>
<dbReference type="Proteomes" id="UP000034164">
    <property type="component" value="Unassembled WGS sequence"/>
</dbReference>
<organism evidence="2 3">
    <name type="scientific">[Emmonsia] crescens</name>
    <dbReference type="NCBI Taxonomy" id="73230"/>
    <lineage>
        <taxon>Eukaryota</taxon>
        <taxon>Fungi</taxon>
        <taxon>Dikarya</taxon>
        <taxon>Ascomycota</taxon>
        <taxon>Pezizomycotina</taxon>
        <taxon>Eurotiomycetes</taxon>
        <taxon>Eurotiomycetidae</taxon>
        <taxon>Onygenales</taxon>
        <taxon>Ajellomycetaceae</taxon>
        <taxon>Emergomyces</taxon>
    </lineage>
</organism>
<protein>
    <submittedName>
        <fullName evidence="2">Uncharacterized protein</fullName>
    </submittedName>
</protein>
<dbReference type="AlphaFoldDB" id="A0A0G2HRV9"/>
<keyword evidence="1" id="KW-1133">Transmembrane helix</keyword>
<dbReference type="EMBL" id="LCZI01001453">
    <property type="protein sequence ID" value="KKZ60768.1"/>
    <property type="molecule type" value="Genomic_DNA"/>
</dbReference>
<reference evidence="3" key="1">
    <citation type="journal article" date="2015" name="PLoS Genet.">
        <title>The dynamic genome and transcriptome of the human fungal pathogen Blastomyces and close relative Emmonsia.</title>
        <authorList>
            <person name="Munoz J.F."/>
            <person name="Gauthier G.M."/>
            <person name="Desjardins C.A."/>
            <person name="Gallo J.E."/>
            <person name="Holder J."/>
            <person name="Sullivan T.D."/>
            <person name="Marty A.J."/>
            <person name="Carmen J.C."/>
            <person name="Chen Z."/>
            <person name="Ding L."/>
            <person name="Gujja S."/>
            <person name="Magrini V."/>
            <person name="Misas E."/>
            <person name="Mitreva M."/>
            <person name="Priest M."/>
            <person name="Saif S."/>
            <person name="Whiston E.A."/>
            <person name="Young S."/>
            <person name="Zeng Q."/>
            <person name="Goldman W.E."/>
            <person name="Mardis E.R."/>
            <person name="Taylor J.W."/>
            <person name="McEwen J.G."/>
            <person name="Clay O.K."/>
            <person name="Klein B.S."/>
            <person name="Cuomo C.A."/>
        </authorList>
    </citation>
    <scope>NUCLEOTIDE SEQUENCE [LARGE SCALE GENOMIC DNA]</scope>
    <source>
        <strain evidence="3">UAMH 3008</strain>
    </source>
</reference>
<evidence type="ECO:0000313" key="3">
    <source>
        <dbReference type="Proteomes" id="UP000034164"/>
    </source>
</evidence>
<evidence type="ECO:0000256" key="1">
    <source>
        <dbReference type="SAM" id="Phobius"/>
    </source>
</evidence>